<keyword evidence="3" id="KW-1185">Reference proteome</keyword>
<dbReference type="EMBL" id="RWJN01000568">
    <property type="protein sequence ID" value="TCD60616.1"/>
    <property type="molecule type" value="Genomic_DNA"/>
</dbReference>
<evidence type="ECO:0000313" key="3">
    <source>
        <dbReference type="Proteomes" id="UP000292702"/>
    </source>
</evidence>
<dbReference type="AlphaFoldDB" id="A0A4R0R3H9"/>
<gene>
    <name evidence="2" type="ORF">EIP91_009762</name>
</gene>
<dbReference type="Proteomes" id="UP000292702">
    <property type="component" value="Unassembled WGS sequence"/>
</dbReference>
<protein>
    <submittedName>
        <fullName evidence="2">Uncharacterized protein</fullName>
    </submittedName>
</protein>
<evidence type="ECO:0000313" key="2">
    <source>
        <dbReference type="EMBL" id="TCD60616.1"/>
    </source>
</evidence>
<name>A0A4R0R3H9_9APHY</name>
<evidence type="ECO:0000256" key="1">
    <source>
        <dbReference type="SAM" id="MobiDB-lite"/>
    </source>
</evidence>
<reference evidence="2 3" key="1">
    <citation type="submission" date="2018-11" db="EMBL/GenBank/DDBJ databases">
        <title>Genome assembly of Steccherinum ochraceum LE-BIN_3174, the white-rot fungus of the Steccherinaceae family (The Residual Polyporoid clade, Polyporales, Basidiomycota).</title>
        <authorList>
            <person name="Fedorova T.V."/>
            <person name="Glazunova O.A."/>
            <person name="Landesman E.O."/>
            <person name="Moiseenko K.V."/>
            <person name="Psurtseva N.V."/>
            <person name="Savinova O.S."/>
            <person name="Shakhova N.V."/>
            <person name="Tyazhelova T.V."/>
            <person name="Vasina D.V."/>
        </authorList>
    </citation>
    <scope>NUCLEOTIDE SEQUENCE [LARGE SCALE GENOMIC DNA]</scope>
    <source>
        <strain evidence="2 3">LE-BIN_3174</strain>
    </source>
</reference>
<accession>A0A4R0R3H9</accession>
<dbReference type="OrthoDB" id="3181072at2759"/>
<organism evidence="2 3">
    <name type="scientific">Steccherinum ochraceum</name>
    <dbReference type="NCBI Taxonomy" id="92696"/>
    <lineage>
        <taxon>Eukaryota</taxon>
        <taxon>Fungi</taxon>
        <taxon>Dikarya</taxon>
        <taxon>Basidiomycota</taxon>
        <taxon>Agaricomycotina</taxon>
        <taxon>Agaricomycetes</taxon>
        <taxon>Polyporales</taxon>
        <taxon>Steccherinaceae</taxon>
        <taxon>Steccherinum</taxon>
    </lineage>
</organism>
<proteinExistence type="predicted"/>
<sequence length="191" mass="21987">MQHAATQIQSLRHQIRKQDRKQEVRMQEVRTLIQEQLKEQIVKDMQSFIDEKIKEEIAIQVQYQVEAQLKDHVPVPLTEQIVGSRNQIIEVRHALMNSEARRANSNLRTDDLNDHLAVVLKPDGTRSDLYPANLNALFAYTPVLLRALLRDHGLQESPTREKNLNRFMAHIGITFQIVPVSANDEEGALMP</sequence>
<comment type="caution">
    <text evidence="2">The sequence shown here is derived from an EMBL/GenBank/DDBJ whole genome shotgun (WGS) entry which is preliminary data.</text>
</comment>
<feature type="region of interest" description="Disordered" evidence="1">
    <location>
        <begin position="1"/>
        <end position="22"/>
    </location>
</feature>
<feature type="compositionally biased region" description="Polar residues" evidence="1">
    <location>
        <begin position="1"/>
        <end position="12"/>
    </location>
</feature>